<dbReference type="PATRIC" id="fig|1217648.3.peg.3249"/>
<dbReference type="HOGENOM" id="CLU_2068026_0_0_6"/>
<name>N9FDI9_9GAMM</name>
<feature type="region of interest" description="Disordered" evidence="1">
    <location>
        <begin position="1"/>
        <end position="59"/>
    </location>
</feature>
<dbReference type="AlphaFoldDB" id="N9FDI9"/>
<sequence>MNDQQTQQATQPANELNTDSTLQKDQSDIQPKKDQNIQNTEKSDIDSTGDDPTKNMTKAQKKVYEAEQKLKLAKQELEKEQEAEKEKNSQDIMKLLDKQKLLDIPLPVWKQHIKEIAEKLKA</sequence>
<comment type="caution">
    <text evidence="2">The sequence shown here is derived from an EMBL/GenBank/DDBJ whole genome shotgun (WGS) entry which is preliminary data.</text>
</comment>
<protein>
    <submittedName>
        <fullName evidence="2">Uncharacterized protein</fullName>
    </submittedName>
</protein>
<reference evidence="2 3" key="1">
    <citation type="submission" date="2013-02" db="EMBL/GenBank/DDBJ databases">
        <title>The Genome Sequence of Acinetobacter beijerinckii CIP 110307.</title>
        <authorList>
            <consortium name="The Broad Institute Genome Sequencing Platform"/>
            <consortium name="The Broad Institute Genome Sequencing Center for Infectious Disease"/>
            <person name="Cerqueira G."/>
            <person name="Feldgarden M."/>
            <person name="Courvalin P."/>
            <person name="Perichon B."/>
            <person name="Grillot-Courvalin C."/>
            <person name="Clermont D."/>
            <person name="Rocha E."/>
            <person name="Yoon E.-J."/>
            <person name="Nemec A."/>
            <person name="Walker B."/>
            <person name="Young S.K."/>
            <person name="Zeng Q."/>
            <person name="Gargeya S."/>
            <person name="Fitzgerald M."/>
            <person name="Haas B."/>
            <person name="Abouelleil A."/>
            <person name="Alvarado L."/>
            <person name="Arachchi H.M."/>
            <person name="Berlin A.M."/>
            <person name="Chapman S.B."/>
            <person name="Dewar J."/>
            <person name="Goldberg J."/>
            <person name="Griggs A."/>
            <person name="Gujja S."/>
            <person name="Hansen M."/>
            <person name="Howarth C."/>
            <person name="Imamovic A."/>
            <person name="Larimer J."/>
            <person name="McCowan C."/>
            <person name="Murphy C."/>
            <person name="Neiman D."/>
            <person name="Pearson M."/>
            <person name="Priest M."/>
            <person name="Roberts A."/>
            <person name="Saif S."/>
            <person name="Shea T."/>
            <person name="Sisk P."/>
            <person name="Sykes S."/>
            <person name="Wortman J."/>
            <person name="Nusbaum C."/>
            <person name="Birren B."/>
        </authorList>
    </citation>
    <scope>NUCLEOTIDE SEQUENCE [LARGE SCALE GENOMIC DNA]</scope>
    <source>
        <strain evidence="2 3">CIP 110307</strain>
    </source>
</reference>
<dbReference type="eggNOG" id="ENOG50302RX">
    <property type="taxonomic scope" value="Bacteria"/>
</dbReference>
<keyword evidence="3" id="KW-1185">Reference proteome</keyword>
<dbReference type="RefSeq" id="WP_005063300.1">
    <property type="nucleotide sequence ID" value="NZ_KB849767.1"/>
</dbReference>
<dbReference type="GeneID" id="29858268"/>
<evidence type="ECO:0000313" key="2">
    <source>
        <dbReference type="EMBL" id="ENW02934.1"/>
    </source>
</evidence>
<evidence type="ECO:0000313" key="3">
    <source>
        <dbReference type="Proteomes" id="UP000017670"/>
    </source>
</evidence>
<dbReference type="Proteomes" id="UP000017670">
    <property type="component" value="Unassembled WGS sequence"/>
</dbReference>
<evidence type="ECO:0000256" key="1">
    <source>
        <dbReference type="SAM" id="MobiDB-lite"/>
    </source>
</evidence>
<dbReference type="EMBL" id="APQL01000013">
    <property type="protein sequence ID" value="ENW02934.1"/>
    <property type="molecule type" value="Genomic_DNA"/>
</dbReference>
<proteinExistence type="predicted"/>
<organism evidence="2 3">
    <name type="scientific">Acinetobacter beijerinckii CIP 110307</name>
    <dbReference type="NCBI Taxonomy" id="1217648"/>
    <lineage>
        <taxon>Bacteria</taxon>
        <taxon>Pseudomonadati</taxon>
        <taxon>Pseudomonadota</taxon>
        <taxon>Gammaproteobacteria</taxon>
        <taxon>Moraxellales</taxon>
        <taxon>Moraxellaceae</taxon>
        <taxon>Acinetobacter</taxon>
    </lineage>
</organism>
<feature type="compositionally biased region" description="Basic and acidic residues" evidence="1">
    <location>
        <begin position="25"/>
        <end position="45"/>
    </location>
</feature>
<feature type="compositionally biased region" description="Polar residues" evidence="1">
    <location>
        <begin position="1"/>
        <end position="24"/>
    </location>
</feature>
<gene>
    <name evidence="2" type="ORF">F933_03340</name>
</gene>
<accession>N9FDI9</accession>